<evidence type="ECO:0000256" key="2">
    <source>
        <dbReference type="ARBA" id="ARBA00004413"/>
    </source>
</evidence>
<evidence type="ECO:0000256" key="9">
    <source>
        <dbReference type="ARBA" id="ARBA00023143"/>
    </source>
</evidence>
<dbReference type="GO" id="GO:0006935">
    <property type="term" value="P:chemotaxis"/>
    <property type="evidence" value="ECO:0007669"/>
    <property type="project" value="UniProtKB-KW"/>
</dbReference>
<dbReference type="RefSeq" id="WP_128208889.1">
    <property type="nucleotide sequence ID" value="NZ_JBHRSO010000041.1"/>
</dbReference>
<dbReference type="Pfam" id="PF14841">
    <property type="entry name" value="FliG_M"/>
    <property type="match status" value="1"/>
</dbReference>
<dbReference type="GO" id="GO:0005886">
    <property type="term" value="C:plasma membrane"/>
    <property type="evidence" value="ECO:0007669"/>
    <property type="project" value="UniProtKB-SubCell"/>
</dbReference>
<dbReference type="GO" id="GO:0071973">
    <property type="term" value="P:bacterial-type flagellum-dependent cell motility"/>
    <property type="evidence" value="ECO:0007669"/>
    <property type="project" value="InterPro"/>
</dbReference>
<name>A0A443JJU0_9RHOB</name>
<keyword evidence="14" id="KW-0969">Cilium</keyword>
<dbReference type="PANTHER" id="PTHR30534">
    <property type="entry name" value="FLAGELLAR MOTOR SWITCH PROTEIN FLIG"/>
    <property type="match status" value="1"/>
</dbReference>
<evidence type="ECO:0000256" key="1">
    <source>
        <dbReference type="ARBA" id="ARBA00004117"/>
    </source>
</evidence>
<reference evidence="14 15" key="2">
    <citation type="submission" date="2019-01" db="EMBL/GenBank/DDBJ databases">
        <authorList>
            <person name="Li Y."/>
        </authorList>
    </citation>
    <scope>NUCLEOTIDE SEQUENCE [LARGE SCALE GENOMIC DNA]</scope>
    <source>
        <strain evidence="14 15">SK2B-1</strain>
    </source>
</reference>
<dbReference type="GO" id="GO:0009425">
    <property type="term" value="C:bacterial-type flagellum basal body"/>
    <property type="evidence" value="ECO:0007669"/>
    <property type="project" value="UniProtKB-SubCell"/>
</dbReference>
<dbReference type="Proteomes" id="UP000284476">
    <property type="component" value="Unassembled WGS sequence"/>
</dbReference>
<keyword evidence="8" id="KW-0472">Membrane</keyword>
<dbReference type="Pfam" id="PF01706">
    <property type="entry name" value="FliG_C"/>
    <property type="match status" value="1"/>
</dbReference>
<protein>
    <recommendedName>
        <fullName evidence="4">Flagellar motor switch protein FliG</fullName>
    </recommendedName>
</protein>
<keyword evidence="14" id="KW-0282">Flagellum</keyword>
<dbReference type="InterPro" id="IPR028263">
    <property type="entry name" value="FliG_N"/>
</dbReference>
<evidence type="ECO:0000313" key="14">
    <source>
        <dbReference type="EMBL" id="RWR20865.1"/>
    </source>
</evidence>
<reference evidence="14 15" key="1">
    <citation type="submission" date="2019-01" db="EMBL/GenBank/DDBJ databases">
        <title>Sinorhodobacter populi sp. nov. isolated from the symptomatic bark tissue of Populus euramericana canker.</title>
        <authorList>
            <person name="Xu G."/>
        </authorList>
    </citation>
    <scope>NUCLEOTIDE SEQUENCE [LARGE SCALE GENOMIC DNA]</scope>
    <source>
        <strain evidence="14 15">SK2B-1</strain>
    </source>
</reference>
<evidence type="ECO:0000259" key="13">
    <source>
        <dbReference type="Pfam" id="PF14842"/>
    </source>
</evidence>
<dbReference type="PRINTS" id="PR00954">
    <property type="entry name" value="FLGMOTORFLIG"/>
</dbReference>
<comment type="function">
    <text evidence="10">FliG is one of three proteins (FliG, FliN, FliM) that forms the rotor-mounted switch complex (C ring), located at the base of the basal body. This complex interacts with the CheY and CheZ chemotaxis proteins, in addition to contacting components of the motor that determine the direction of flagellar rotation.</text>
</comment>
<dbReference type="Gene3D" id="1.10.220.30">
    <property type="match status" value="3"/>
</dbReference>
<dbReference type="EMBL" id="SAUZ01000011">
    <property type="protein sequence ID" value="RWR20865.1"/>
    <property type="molecule type" value="Genomic_DNA"/>
</dbReference>
<keyword evidence="6" id="KW-0145">Chemotaxis</keyword>
<keyword evidence="9" id="KW-0975">Bacterial flagellum</keyword>
<evidence type="ECO:0000259" key="12">
    <source>
        <dbReference type="Pfam" id="PF14841"/>
    </source>
</evidence>
<comment type="similarity">
    <text evidence="3">Belongs to the FliG family.</text>
</comment>
<feature type="domain" description="Flagellar motor switch protein FliG middle" evidence="12">
    <location>
        <begin position="113"/>
        <end position="185"/>
    </location>
</feature>
<accession>A0A443JJU0</accession>
<feature type="domain" description="Flagellar motor switch protein FliG C-terminal" evidence="11">
    <location>
        <begin position="213"/>
        <end position="322"/>
    </location>
</feature>
<dbReference type="GO" id="GO:0003774">
    <property type="term" value="F:cytoskeletal motor activity"/>
    <property type="evidence" value="ECO:0007669"/>
    <property type="project" value="InterPro"/>
</dbReference>
<keyword evidence="14" id="KW-0966">Cell projection</keyword>
<dbReference type="Pfam" id="PF14842">
    <property type="entry name" value="FliG_N"/>
    <property type="match status" value="1"/>
</dbReference>
<dbReference type="InterPro" id="IPR032779">
    <property type="entry name" value="FliG_M"/>
</dbReference>
<evidence type="ECO:0000256" key="4">
    <source>
        <dbReference type="ARBA" id="ARBA00021870"/>
    </source>
</evidence>
<dbReference type="InterPro" id="IPR023087">
    <property type="entry name" value="Flg_Motor_Flig_C"/>
</dbReference>
<comment type="caution">
    <text evidence="14">The sequence shown here is derived from an EMBL/GenBank/DDBJ whole genome shotgun (WGS) entry which is preliminary data.</text>
</comment>
<gene>
    <name evidence="14" type="ORF">D2T30_10875</name>
</gene>
<evidence type="ECO:0000313" key="15">
    <source>
        <dbReference type="Proteomes" id="UP000284476"/>
    </source>
</evidence>
<proteinExistence type="inferred from homology"/>
<feature type="domain" description="Flagellar motor switch protein FliG N-terminal" evidence="13">
    <location>
        <begin position="2"/>
        <end position="104"/>
    </location>
</feature>
<dbReference type="PANTHER" id="PTHR30534:SF0">
    <property type="entry name" value="FLAGELLAR MOTOR SWITCH PROTEIN FLIG"/>
    <property type="match status" value="1"/>
</dbReference>
<keyword evidence="7" id="KW-0283">Flagellar rotation</keyword>
<evidence type="ECO:0000256" key="7">
    <source>
        <dbReference type="ARBA" id="ARBA00022779"/>
    </source>
</evidence>
<evidence type="ECO:0000256" key="3">
    <source>
        <dbReference type="ARBA" id="ARBA00010299"/>
    </source>
</evidence>
<comment type="subcellular location">
    <subcellularLocation>
        <location evidence="1">Bacterial flagellum basal body</location>
    </subcellularLocation>
    <subcellularLocation>
        <location evidence="2">Cell membrane</location>
        <topology evidence="2">Peripheral membrane protein</topology>
        <orientation evidence="2">Cytoplasmic side</orientation>
    </subcellularLocation>
</comment>
<evidence type="ECO:0000256" key="5">
    <source>
        <dbReference type="ARBA" id="ARBA00022475"/>
    </source>
</evidence>
<evidence type="ECO:0000259" key="11">
    <source>
        <dbReference type="Pfam" id="PF01706"/>
    </source>
</evidence>
<sequence>MLTPRQKAAVIVRLLNAEGMTLPLQELSDEQQTLLTGQIAQMRPIDRDTLNEIIEEFCTQLESIGLTFPKGLDGALTLLDGQLSTTAASRLRRMISNSANSDPWQRIAGLAPEVLEPAILEESPEVAAVILSKLPVPTAAEILGKLPGEKARRIAYAVSLTGNVAPEVVQRIGMVLAQQLDVVAAKAFTSGPVERVGAILNQSPSRVRDSVIEGLEEEDRQFAEQVRKAIFTFALIPQRIEARDVPKILRGLDQKVILTALASATGPDAAAAEFIFANISQRLAATLREEMEQLGKIRESEGEAARAQVVAAARDLEAAGELAFVAPEDE</sequence>
<evidence type="ECO:0000256" key="6">
    <source>
        <dbReference type="ARBA" id="ARBA00022500"/>
    </source>
</evidence>
<dbReference type="InterPro" id="IPR000090">
    <property type="entry name" value="Flg_Motor_Flig"/>
</dbReference>
<keyword evidence="5" id="KW-1003">Cell membrane</keyword>
<dbReference type="SUPFAM" id="SSF48029">
    <property type="entry name" value="FliG"/>
    <property type="match status" value="2"/>
</dbReference>
<evidence type="ECO:0000256" key="8">
    <source>
        <dbReference type="ARBA" id="ARBA00023136"/>
    </source>
</evidence>
<dbReference type="AlphaFoldDB" id="A0A443JJU0"/>
<dbReference type="InterPro" id="IPR011002">
    <property type="entry name" value="FliG_a-hlx"/>
</dbReference>
<organism evidence="14 15">
    <name type="scientific">Paenirhodobacter populi</name>
    <dbReference type="NCBI Taxonomy" id="2306993"/>
    <lineage>
        <taxon>Bacteria</taxon>
        <taxon>Pseudomonadati</taxon>
        <taxon>Pseudomonadota</taxon>
        <taxon>Alphaproteobacteria</taxon>
        <taxon>Rhodobacterales</taxon>
        <taxon>Rhodobacter group</taxon>
        <taxon>Paenirhodobacter</taxon>
    </lineage>
</organism>
<evidence type="ECO:0000256" key="10">
    <source>
        <dbReference type="ARBA" id="ARBA00025598"/>
    </source>
</evidence>